<accession>A0ABR8J6S5</accession>
<comment type="subcellular location">
    <subcellularLocation>
        <location evidence="1">Cell membrane</location>
        <topology evidence="1">Multi-pass membrane protein</topology>
    </subcellularLocation>
</comment>
<dbReference type="SUPFAM" id="SSF55073">
    <property type="entry name" value="Nucleotide cyclase"/>
    <property type="match status" value="1"/>
</dbReference>
<feature type="domain" description="PAS" evidence="8">
    <location>
        <begin position="942"/>
        <end position="1016"/>
    </location>
</feature>
<dbReference type="CDD" id="cd12913">
    <property type="entry name" value="PDC1_MCP_like"/>
    <property type="match status" value="1"/>
</dbReference>
<dbReference type="PROSITE" id="PS50887">
    <property type="entry name" value="GGDEF"/>
    <property type="match status" value="1"/>
</dbReference>
<dbReference type="Pfam" id="PF08447">
    <property type="entry name" value="PAS_3"/>
    <property type="match status" value="4"/>
</dbReference>
<dbReference type="SMART" id="SM00091">
    <property type="entry name" value="PAS"/>
    <property type="match status" value="7"/>
</dbReference>
<evidence type="ECO:0000259" key="11">
    <source>
        <dbReference type="PROSITE" id="PS50887"/>
    </source>
</evidence>
<dbReference type="InterPro" id="IPR052155">
    <property type="entry name" value="Biofilm_reg_signaling"/>
</dbReference>
<dbReference type="InterPro" id="IPR000700">
    <property type="entry name" value="PAS-assoc_C"/>
</dbReference>
<feature type="coiled-coil region" evidence="6">
    <location>
        <begin position="1322"/>
        <end position="1349"/>
    </location>
</feature>
<dbReference type="InterPro" id="IPR000014">
    <property type="entry name" value="PAS"/>
</dbReference>
<keyword evidence="6" id="KW-0175">Coiled coil</keyword>
<evidence type="ECO:0000259" key="8">
    <source>
        <dbReference type="PROSITE" id="PS50112"/>
    </source>
</evidence>
<dbReference type="InterPro" id="IPR000160">
    <property type="entry name" value="GGDEF_dom"/>
</dbReference>
<dbReference type="SUPFAM" id="SSF158472">
    <property type="entry name" value="HAMP domain-like"/>
    <property type="match status" value="1"/>
</dbReference>
<dbReference type="PANTHER" id="PTHR44757">
    <property type="entry name" value="DIGUANYLATE CYCLASE DGCP"/>
    <property type="match status" value="1"/>
</dbReference>
<feature type="transmembrane region" description="Helical" evidence="7">
    <location>
        <begin position="20"/>
        <end position="42"/>
    </location>
</feature>
<dbReference type="InterPro" id="IPR013655">
    <property type="entry name" value="PAS_fold_3"/>
</dbReference>
<dbReference type="SMART" id="SM00267">
    <property type="entry name" value="GGDEF"/>
    <property type="match status" value="1"/>
</dbReference>
<evidence type="ECO:0000256" key="7">
    <source>
        <dbReference type="SAM" id="Phobius"/>
    </source>
</evidence>
<feature type="domain" description="HAMP" evidence="10">
    <location>
        <begin position="371"/>
        <end position="424"/>
    </location>
</feature>
<dbReference type="Gene3D" id="2.10.70.100">
    <property type="match status" value="1"/>
</dbReference>
<evidence type="ECO:0000259" key="10">
    <source>
        <dbReference type="PROSITE" id="PS50885"/>
    </source>
</evidence>
<evidence type="ECO:0000313" key="13">
    <source>
        <dbReference type="Proteomes" id="UP000660381"/>
    </source>
</evidence>
<reference evidence="12 13" key="1">
    <citation type="journal article" date="2020" name="ISME J.">
        <title>Comparative genomics reveals insights into cyanobacterial evolution and habitat adaptation.</title>
        <authorList>
            <person name="Chen M.Y."/>
            <person name="Teng W.K."/>
            <person name="Zhao L."/>
            <person name="Hu C.X."/>
            <person name="Zhou Y.K."/>
            <person name="Han B.P."/>
            <person name="Song L.R."/>
            <person name="Shu W.S."/>
        </authorList>
    </citation>
    <scope>NUCLEOTIDE SEQUENCE [LARGE SCALE GENOMIC DNA]</scope>
    <source>
        <strain evidence="12 13">FACHB-362</strain>
    </source>
</reference>
<dbReference type="CDD" id="cd00130">
    <property type="entry name" value="PAS"/>
    <property type="match status" value="6"/>
</dbReference>
<feature type="domain" description="PAC" evidence="9">
    <location>
        <begin position="630"/>
        <end position="682"/>
    </location>
</feature>
<evidence type="ECO:0000256" key="5">
    <source>
        <dbReference type="ARBA" id="ARBA00023136"/>
    </source>
</evidence>
<evidence type="ECO:0000313" key="12">
    <source>
        <dbReference type="EMBL" id="MBD2693343.1"/>
    </source>
</evidence>
<proteinExistence type="predicted"/>
<feature type="domain" description="PAC" evidence="9">
    <location>
        <begin position="1280"/>
        <end position="1331"/>
    </location>
</feature>
<feature type="domain" description="PAC" evidence="9">
    <location>
        <begin position="889"/>
        <end position="941"/>
    </location>
</feature>
<dbReference type="InterPro" id="IPR033479">
    <property type="entry name" value="dCache_1"/>
</dbReference>
<sequence length="1514" mass="173087">MTYPSVNWFAQTFANLPLRTLLIVPFVLQTVGVVTLVGYFSYRSGEEAVEKLADQLMMEVSDRIELHLNSYLGKAQEINRTNVDAFESGILDLNDFNALGKYFYRQARSLNFTYINFGSKDGGFIGAGYGLGNKLDIGEIPISDLSKSRSYSVDNQGNRLKLAATLKNPQYNNAPWYLDAVKAGKPIWSSIYTWANVPDRICISASTPVYDAQKKLLGVLGIDLELSQISRFLKTLNSGRSGHILIMDQSGLMVASSEDESPAPIINGKATRLQALNSREPVIREVTQHLMQRFGSLKAISKPQSLRPDLEQKPFVRVTPYRDDYGLDWLVVTVIPESEFMEKIHANAHRTLLFCSLALVIAIGTGSLTAYWIAKPILRLSRASQAMAKGEWQEPLSEDIAIAELKVLATAFNQMSVQIKTAFQESESKFSTIFNTTPDPVWISTLAEGRCLNVNQSFCQFLGDFQENIIGKSCLDLGLWENIEDLQHFRQTLVNERSLLNFKVEIRTYSNQIKTVLISARVEWLDGQDCVIGVMRDVSDLYNELRLRKQAEETLLESEHRFRSLFENSPIAYQSLDEQGCFIDVNSQLCDLLGYTKSELIGRSFGELWTLKTQPYFIDAFEHLKCNKKARAELYLTRKDGGEIVVLLEGRVQQDPDGQFARTHCVLYDITERKYIEEALQYSQNLLQTLASNIPGTMYTLVQYSDKSFTFEYVSLGCRDLLELEPEEILANSGLYFEQIHPDDRAGYNEAVAFSAKNLEPFFYEWRIITPSGKLKWIQANSRPELQENGDVVWRGVLLNISKRKQAEEALQKSEAMLLEAQQVAHIGNWDYEVITGKITWSTELFQIVGHDQTLGEPTYEENLRLYHPEDAERLHQAVERALSTGESYQLELRVVNVDGSFRYTEGRGRAELNAQGQVIRLFGTTQDITERKQVEDKLRESQHFIEKITELTPNLLYIYDHIEQRNVYMNRSVAEILGYSTETVQEMGANLFPIICHPDDLNRVYEAIQQTGDLEDNEFIEIEYRVRDAQSQWRWLYSRDTVFSRTADGSVRQTLGTSQDITRRKQAELELRKSRDFKQAIYNESTDAIFLVDVPNPLIIDCNSRAVEMFEVVNKEELIGTQGQNLQKQRFTDDEMVMIVDDVAKLGFWSREIEYITKKGREFWGNLAVKRINIAGQSFDLVRVTDISKRKKAELALLESEKKLNEISASSPGVIYITVRRLDGSWYYEYMSRAFEDIHEITVEQILENPRLCFEQFHPDDCVGYEEAVAYSLETMSPFNYEWRIIAPSGKLKWIKARSRPERRKNGEIAYYGVVLDVSERKEAELALQQAEYNLRLANQELEKLVNLDGLTQIANRRCFDNRLEQEWQRLYREQQPLSLLLFDVDYFKRYNDSYGHQMGDECLIKIAQAVQQVVFRPADLVARYGGEEFVVILPNTDIKGAITIAQRIHAAIKDLAIPHQASEVSDTVTISLGIAVLIPTSELSASTLVEQADQALYLAKQQGRNQSMIFSF</sequence>
<dbReference type="Pfam" id="PF00990">
    <property type="entry name" value="GGDEF"/>
    <property type="match status" value="1"/>
</dbReference>
<evidence type="ECO:0000256" key="4">
    <source>
        <dbReference type="ARBA" id="ARBA00022989"/>
    </source>
</evidence>
<feature type="transmembrane region" description="Helical" evidence="7">
    <location>
        <begin position="351"/>
        <end position="374"/>
    </location>
</feature>
<dbReference type="InterPro" id="IPR001610">
    <property type="entry name" value="PAC"/>
</dbReference>
<organism evidence="12 13">
    <name type="scientific">Anabaena catenula FACHB-362</name>
    <dbReference type="NCBI Taxonomy" id="2692877"/>
    <lineage>
        <taxon>Bacteria</taxon>
        <taxon>Bacillati</taxon>
        <taxon>Cyanobacteriota</taxon>
        <taxon>Cyanophyceae</taxon>
        <taxon>Nostocales</taxon>
        <taxon>Nostocaceae</taxon>
        <taxon>Anabaena</taxon>
    </lineage>
</organism>
<dbReference type="PANTHER" id="PTHR44757:SF2">
    <property type="entry name" value="BIOFILM ARCHITECTURE MAINTENANCE PROTEIN MBAA"/>
    <property type="match status" value="1"/>
</dbReference>
<feature type="domain" description="PAS" evidence="8">
    <location>
        <begin position="426"/>
        <end position="497"/>
    </location>
</feature>
<dbReference type="PROSITE" id="PS50885">
    <property type="entry name" value="HAMP"/>
    <property type="match status" value="1"/>
</dbReference>
<dbReference type="PROSITE" id="PS50113">
    <property type="entry name" value="PAC"/>
    <property type="match status" value="5"/>
</dbReference>
<evidence type="ECO:0000259" key="9">
    <source>
        <dbReference type="PROSITE" id="PS50113"/>
    </source>
</evidence>
<dbReference type="Pfam" id="PF00989">
    <property type="entry name" value="PAS"/>
    <property type="match status" value="1"/>
</dbReference>
<dbReference type="EMBL" id="JACJTQ010000025">
    <property type="protein sequence ID" value="MBD2693343.1"/>
    <property type="molecule type" value="Genomic_DNA"/>
</dbReference>
<dbReference type="InterPro" id="IPR003660">
    <property type="entry name" value="HAMP_dom"/>
</dbReference>
<dbReference type="InterPro" id="IPR043128">
    <property type="entry name" value="Rev_trsase/Diguanyl_cyclase"/>
</dbReference>
<dbReference type="Gene3D" id="3.30.70.270">
    <property type="match status" value="1"/>
</dbReference>
<dbReference type="NCBIfam" id="TIGR00254">
    <property type="entry name" value="GGDEF"/>
    <property type="match status" value="1"/>
</dbReference>
<evidence type="ECO:0000256" key="2">
    <source>
        <dbReference type="ARBA" id="ARBA00022475"/>
    </source>
</evidence>
<feature type="domain" description="GGDEF" evidence="11">
    <location>
        <begin position="1377"/>
        <end position="1514"/>
    </location>
</feature>
<feature type="domain" description="PAC" evidence="9">
    <location>
        <begin position="1021"/>
        <end position="1074"/>
    </location>
</feature>
<dbReference type="Proteomes" id="UP000660381">
    <property type="component" value="Unassembled WGS sequence"/>
</dbReference>
<dbReference type="SMART" id="SM00304">
    <property type="entry name" value="HAMP"/>
    <property type="match status" value="1"/>
</dbReference>
<dbReference type="Pfam" id="PF00672">
    <property type="entry name" value="HAMP"/>
    <property type="match status" value="1"/>
</dbReference>
<dbReference type="CDD" id="cd06225">
    <property type="entry name" value="HAMP"/>
    <property type="match status" value="1"/>
</dbReference>
<keyword evidence="4 7" id="KW-1133">Transmembrane helix</keyword>
<evidence type="ECO:0000256" key="3">
    <source>
        <dbReference type="ARBA" id="ARBA00022692"/>
    </source>
</evidence>
<gene>
    <name evidence="12" type="ORF">H6G68_16555</name>
</gene>
<evidence type="ECO:0000256" key="6">
    <source>
        <dbReference type="SAM" id="Coils"/>
    </source>
</evidence>
<dbReference type="SMART" id="SM00086">
    <property type="entry name" value="PAC"/>
    <property type="match status" value="7"/>
</dbReference>
<dbReference type="SUPFAM" id="SSF55785">
    <property type="entry name" value="PYP-like sensor domain (PAS domain)"/>
    <property type="match status" value="7"/>
</dbReference>
<name>A0ABR8J6S5_9NOST</name>
<dbReference type="InterPro" id="IPR035965">
    <property type="entry name" value="PAS-like_dom_sf"/>
</dbReference>
<dbReference type="Gene3D" id="3.30.450.20">
    <property type="entry name" value="PAS domain"/>
    <property type="match status" value="8"/>
</dbReference>
<dbReference type="CDD" id="cd01949">
    <property type="entry name" value="GGDEF"/>
    <property type="match status" value="1"/>
</dbReference>
<evidence type="ECO:0000256" key="1">
    <source>
        <dbReference type="ARBA" id="ARBA00004651"/>
    </source>
</evidence>
<comment type="caution">
    <text evidence="12">The sequence shown here is derived from an EMBL/GenBank/DDBJ whole genome shotgun (WGS) entry which is preliminary data.</text>
</comment>
<feature type="domain" description="PAS" evidence="8">
    <location>
        <begin position="558"/>
        <end position="604"/>
    </location>
</feature>
<dbReference type="Pfam" id="PF13426">
    <property type="entry name" value="PAS_9"/>
    <property type="match status" value="2"/>
</dbReference>
<keyword evidence="3 7" id="KW-0812">Transmembrane</keyword>
<dbReference type="Pfam" id="PF02743">
    <property type="entry name" value="dCache_1"/>
    <property type="match status" value="1"/>
</dbReference>
<keyword evidence="2" id="KW-1003">Cell membrane</keyword>
<dbReference type="Gene3D" id="6.10.340.10">
    <property type="match status" value="1"/>
</dbReference>
<keyword evidence="13" id="KW-1185">Reference proteome</keyword>
<protein>
    <submittedName>
        <fullName evidence="12">PAS domain S-box protein</fullName>
    </submittedName>
</protein>
<dbReference type="PROSITE" id="PS50112">
    <property type="entry name" value="PAS"/>
    <property type="match status" value="3"/>
</dbReference>
<dbReference type="InterPro" id="IPR013767">
    <property type="entry name" value="PAS_fold"/>
</dbReference>
<keyword evidence="5 7" id="KW-0472">Membrane</keyword>
<dbReference type="NCBIfam" id="TIGR00229">
    <property type="entry name" value="sensory_box"/>
    <property type="match status" value="6"/>
</dbReference>
<feature type="domain" description="PAC" evidence="9">
    <location>
        <begin position="762"/>
        <end position="813"/>
    </location>
</feature>
<dbReference type="RefSeq" id="WP_190907620.1">
    <property type="nucleotide sequence ID" value="NZ_JACJTQ010000025.1"/>
</dbReference>
<dbReference type="InterPro" id="IPR029787">
    <property type="entry name" value="Nucleotide_cyclase"/>
</dbReference>